<sequence length="372" mass="40875">MRLYIHWPFCVSRCAYCDFNSRVASRELHALYHHALITEIENRSRCIGEERRDLGSLYLGGGTPSIMKGEEVARFLEEVFRYFRRGPGTEVTVEVNPADWCAGDFIQAREGGVNRFSMGVQSLSDDVLAFLGRRHSANQAVEAMRSALASGADVSADLLCALPAAGRLSASDSLSDVLDLGPHHISLYGLTLEKSTPLAKRVELGEVALPGEDEAADEYLALVSTLGERGYEQYEISNFSRPGYESRHNLAYWSREEYLGVGAGAHSLIAERRFSNRSSVLQYIENIKSGGSTLESYEVLNLSERESEEIMLGLRTTAGVREELVGHSVDGLEALGLIVRRLGRIRLTPSGMLVSNTIIAGLLPDVDSLRCA</sequence>
<dbReference type="STRING" id="1797197.A2Y75_04660"/>
<evidence type="ECO:0000313" key="11">
    <source>
        <dbReference type="EMBL" id="OFW56006.1"/>
    </source>
</evidence>
<dbReference type="Gene3D" id="3.20.20.70">
    <property type="entry name" value="Aldolase class I"/>
    <property type="match status" value="1"/>
</dbReference>
<dbReference type="GO" id="GO:0006779">
    <property type="term" value="P:porphyrin-containing compound biosynthetic process"/>
    <property type="evidence" value="ECO:0007669"/>
    <property type="project" value="InterPro"/>
</dbReference>
<comment type="similarity">
    <text evidence="1">Belongs to the anaerobic coproporphyrinogen-III oxidase family. HemW subfamily.</text>
</comment>
<comment type="function">
    <text evidence="9">Probably acts as a heme chaperone, transferring heme to an unknown acceptor. Binds one molecule of heme per monomer, possibly covalently. Binds 1 [4Fe-4S] cluster. The cluster is coordinated with 3 cysteines and an exchangeable S-adenosyl-L-methionine.</text>
</comment>
<keyword evidence="9" id="KW-0963">Cytoplasm</keyword>
<dbReference type="InterPro" id="IPR058240">
    <property type="entry name" value="rSAM_sf"/>
</dbReference>
<dbReference type="SFLD" id="SFLDF00562">
    <property type="entry name" value="HemN-like__clustered_with_heat"/>
    <property type="match status" value="1"/>
</dbReference>
<keyword evidence="4 9" id="KW-0949">S-adenosyl-L-methionine</keyword>
<keyword evidence="5 9" id="KW-0479">Metal-binding</keyword>
<dbReference type="CDD" id="cd01335">
    <property type="entry name" value="Radical_SAM"/>
    <property type="match status" value="1"/>
</dbReference>
<keyword evidence="6 9" id="KW-0408">Iron</keyword>
<dbReference type="GO" id="GO:0051539">
    <property type="term" value="F:4 iron, 4 sulfur cluster binding"/>
    <property type="evidence" value="ECO:0007669"/>
    <property type="project" value="UniProtKB-UniRule"/>
</dbReference>
<dbReference type="SMART" id="SM00729">
    <property type="entry name" value="Elp3"/>
    <property type="match status" value="1"/>
</dbReference>
<comment type="subcellular location">
    <subcellularLocation>
        <location evidence="9">Cytoplasm</location>
    </subcellularLocation>
</comment>
<dbReference type="SFLD" id="SFLDS00029">
    <property type="entry name" value="Radical_SAM"/>
    <property type="match status" value="1"/>
</dbReference>
<name>A0A1F2WGT8_9ACTN</name>
<evidence type="ECO:0000256" key="9">
    <source>
        <dbReference type="RuleBase" id="RU364116"/>
    </source>
</evidence>
<dbReference type="InterPro" id="IPR004559">
    <property type="entry name" value="HemW-like"/>
</dbReference>
<dbReference type="SFLD" id="SFLDF00288">
    <property type="entry name" value="HemN-like__clustered_with_nucl"/>
    <property type="match status" value="1"/>
</dbReference>
<dbReference type="GO" id="GO:0005737">
    <property type="term" value="C:cytoplasm"/>
    <property type="evidence" value="ECO:0007669"/>
    <property type="project" value="UniProtKB-SubCell"/>
</dbReference>
<gene>
    <name evidence="11" type="ORF">A2Y75_04660</name>
</gene>
<evidence type="ECO:0000256" key="5">
    <source>
        <dbReference type="ARBA" id="ARBA00022723"/>
    </source>
</evidence>
<keyword evidence="7 9" id="KW-0411">Iron-sulfur</keyword>
<dbReference type="Proteomes" id="UP000177876">
    <property type="component" value="Unassembled WGS sequence"/>
</dbReference>
<dbReference type="InterPro" id="IPR013785">
    <property type="entry name" value="Aldolase_TIM"/>
</dbReference>
<evidence type="ECO:0000256" key="3">
    <source>
        <dbReference type="ARBA" id="ARBA00022617"/>
    </source>
</evidence>
<dbReference type="SFLD" id="SFLDG01065">
    <property type="entry name" value="anaerobic_coproporphyrinogen-I"/>
    <property type="match status" value="1"/>
</dbReference>
<protein>
    <recommendedName>
        <fullName evidence="2 9">Heme chaperone HemW</fullName>
    </recommendedName>
</protein>
<dbReference type="PANTHER" id="PTHR13932">
    <property type="entry name" value="COPROPORPHYRINIGEN III OXIDASE"/>
    <property type="match status" value="1"/>
</dbReference>
<reference evidence="11 12" key="1">
    <citation type="journal article" date="2016" name="Nat. Commun.">
        <title>Thousands of microbial genomes shed light on interconnected biogeochemical processes in an aquifer system.</title>
        <authorList>
            <person name="Anantharaman K."/>
            <person name="Brown C.T."/>
            <person name="Hug L.A."/>
            <person name="Sharon I."/>
            <person name="Castelle C.J."/>
            <person name="Probst A.J."/>
            <person name="Thomas B.C."/>
            <person name="Singh A."/>
            <person name="Wilkins M.J."/>
            <person name="Karaoz U."/>
            <person name="Brodie E.L."/>
            <person name="Williams K.H."/>
            <person name="Hubbard S.S."/>
            <person name="Banfield J.F."/>
        </authorList>
    </citation>
    <scope>NUCLEOTIDE SEQUENCE [LARGE SCALE GENOMIC DNA]</scope>
</reference>
<dbReference type="NCBIfam" id="TIGR00539">
    <property type="entry name" value="hemN_rel"/>
    <property type="match status" value="1"/>
</dbReference>
<comment type="caution">
    <text evidence="11">The sequence shown here is derived from an EMBL/GenBank/DDBJ whole genome shotgun (WGS) entry which is preliminary data.</text>
</comment>
<proteinExistence type="inferred from homology"/>
<keyword evidence="9" id="KW-0004">4Fe-4S</keyword>
<keyword evidence="3 9" id="KW-0349">Heme</keyword>
<dbReference type="Pfam" id="PF04055">
    <property type="entry name" value="Radical_SAM"/>
    <property type="match status" value="1"/>
</dbReference>
<evidence type="ECO:0000256" key="8">
    <source>
        <dbReference type="ARBA" id="ARBA00023186"/>
    </source>
</evidence>
<dbReference type="PROSITE" id="PS51918">
    <property type="entry name" value="RADICAL_SAM"/>
    <property type="match status" value="1"/>
</dbReference>
<dbReference type="InterPro" id="IPR007197">
    <property type="entry name" value="rSAM"/>
</dbReference>
<dbReference type="InterPro" id="IPR006638">
    <property type="entry name" value="Elp3/MiaA/NifB-like_rSAM"/>
</dbReference>
<dbReference type="InterPro" id="IPR034505">
    <property type="entry name" value="Coproporphyrinogen-III_oxidase"/>
</dbReference>
<dbReference type="PANTHER" id="PTHR13932:SF5">
    <property type="entry name" value="RADICAL S-ADENOSYL METHIONINE DOMAIN-CONTAINING PROTEIN 1, MITOCHONDRIAL"/>
    <property type="match status" value="1"/>
</dbReference>
<evidence type="ECO:0000256" key="1">
    <source>
        <dbReference type="ARBA" id="ARBA00006100"/>
    </source>
</evidence>
<organism evidence="11 12">
    <name type="scientific">Candidatus Solincola sediminis</name>
    <dbReference type="NCBI Taxonomy" id="1797199"/>
    <lineage>
        <taxon>Bacteria</taxon>
        <taxon>Bacillati</taxon>
        <taxon>Actinomycetota</taxon>
        <taxon>Candidatus Geothermincolia</taxon>
        <taxon>Candidatus Geothermincolales</taxon>
        <taxon>Candidatus Geothermincolaceae</taxon>
        <taxon>Candidatus Solincola</taxon>
    </lineage>
</organism>
<evidence type="ECO:0000313" key="12">
    <source>
        <dbReference type="Proteomes" id="UP000177876"/>
    </source>
</evidence>
<evidence type="ECO:0000259" key="10">
    <source>
        <dbReference type="PROSITE" id="PS51918"/>
    </source>
</evidence>
<dbReference type="SUPFAM" id="SSF102114">
    <property type="entry name" value="Radical SAM enzymes"/>
    <property type="match status" value="1"/>
</dbReference>
<evidence type="ECO:0000256" key="4">
    <source>
        <dbReference type="ARBA" id="ARBA00022691"/>
    </source>
</evidence>
<evidence type="ECO:0000256" key="7">
    <source>
        <dbReference type="ARBA" id="ARBA00023014"/>
    </source>
</evidence>
<dbReference type="GO" id="GO:0004109">
    <property type="term" value="F:coproporphyrinogen oxidase activity"/>
    <property type="evidence" value="ECO:0007669"/>
    <property type="project" value="InterPro"/>
</dbReference>
<accession>A0A1F2WGT8</accession>
<dbReference type="EMBL" id="MELK01000050">
    <property type="protein sequence ID" value="OFW56006.1"/>
    <property type="molecule type" value="Genomic_DNA"/>
</dbReference>
<dbReference type="AlphaFoldDB" id="A0A1F2WGT8"/>
<evidence type="ECO:0000256" key="6">
    <source>
        <dbReference type="ARBA" id="ARBA00023004"/>
    </source>
</evidence>
<dbReference type="GO" id="GO:0046872">
    <property type="term" value="F:metal ion binding"/>
    <property type="evidence" value="ECO:0007669"/>
    <property type="project" value="UniProtKB-UniRule"/>
</dbReference>
<evidence type="ECO:0000256" key="2">
    <source>
        <dbReference type="ARBA" id="ARBA00017228"/>
    </source>
</evidence>
<feature type="domain" description="Radical SAM core" evidence="10">
    <location>
        <begin position="1"/>
        <end position="229"/>
    </location>
</feature>
<keyword evidence="8 9" id="KW-0143">Chaperone</keyword>